<dbReference type="Gene3D" id="3.40.50.2000">
    <property type="entry name" value="Glycogen Phosphorylase B"/>
    <property type="match status" value="1"/>
</dbReference>
<keyword evidence="7 12" id="KW-0808">Transferase</keyword>
<dbReference type="InterPro" id="IPR039901">
    <property type="entry name" value="Kdotransferase"/>
</dbReference>
<evidence type="ECO:0000256" key="5">
    <source>
        <dbReference type="ARBA" id="ARBA00012621"/>
    </source>
</evidence>
<evidence type="ECO:0000256" key="2">
    <source>
        <dbReference type="ARBA" id="ARBA00004388"/>
    </source>
</evidence>
<dbReference type="EMBL" id="NHON01000117">
    <property type="protein sequence ID" value="OWJ59486.1"/>
    <property type="molecule type" value="Genomic_DNA"/>
</dbReference>
<keyword evidence="12" id="KW-0448">Lipopolysaccharide biosynthesis</keyword>
<dbReference type="STRING" id="1122125.GCA_000423185_01118"/>
<evidence type="ECO:0000256" key="10">
    <source>
        <dbReference type="PIRSR" id="PIRSR639901-1"/>
    </source>
</evidence>
<reference evidence="15" key="1">
    <citation type="submission" date="2017-05" db="EMBL/GenBank/DDBJ databases">
        <authorList>
            <person name="Macchi M."/>
            <person name="Festa S."/>
            <person name="Coppotelli B.M."/>
            <person name="Morelli I.S."/>
        </authorList>
    </citation>
    <scope>NUCLEOTIDE SEQUENCE [LARGE SCALE GENOMIC DNA]</scope>
    <source>
        <strain evidence="15">I</strain>
    </source>
</reference>
<evidence type="ECO:0000256" key="11">
    <source>
        <dbReference type="PIRSR" id="PIRSR639901-2"/>
    </source>
</evidence>
<keyword evidence="12" id="KW-0472">Membrane</keyword>
<protein>
    <recommendedName>
        <fullName evidence="6 12">3-deoxy-D-manno-octulosonic acid transferase</fullName>
        <shortName evidence="12">Kdo transferase</shortName>
        <ecNumber evidence="5 12">2.4.99.12</ecNumber>
    </recommendedName>
    <alternativeName>
        <fullName evidence="8 12">Lipid IV(A) 3-deoxy-D-manno-octulosonic acid transferase</fullName>
    </alternativeName>
</protein>
<feature type="active site" description="Proton acceptor" evidence="10">
    <location>
        <position position="61"/>
    </location>
</feature>
<dbReference type="FunFam" id="3.40.50.2000:FF:000032">
    <property type="entry name" value="3-deoxy-D-manno-octulosonic acid transferase"/>
    <property type="match status" value="1"/>
</dbReference>
<evidence type="ECO:0000256" key="4">
    <source>
        <dbReference type="ARBA" id="ARBA00006380"/>
    </source>
</evidence>
<dbReference type="InterPro" id="IPR038107">
    <property type="entry name" value="Glycos_transf_N_sf"/>
</dbReference>
<dbReference type="Pfam" id="PF04413">
    <property type="entry name" value="Glycos_transf_N"/>
    <property type="match status" value="1"/>
</dbReference>
<dbReference type="GO" id="GO:0043842">
    <property type="term" value="F:Kdo transferase activity"/>
    <property type="evidence" value="ECO:0007669"/>
    <property type="project" value="UniProtKB-EC"/>
</dbReference>
<proteinExistence type="inferred from homology"/>
<comment type="subcellular location">
    <subcellularLocation>
        <location evidence="2">Cell inner membrane</location>
        <topology evidence="2">Single-pass membrane protein</topology>
        <orientation evidence="2">Cytoplasmic side</orientation>
    </subcellularLocation>
    <subcellularLocation>
        <location evidence="12">Cell membrane</location>
    </subcellularLocation>
</comment>
<dbReference type="FunFam" id="3.40.50.11720:FF:000001">
    <property type="entry name" value="3-deoxy-D-manno-octulosonic acid transferase"/>
    <property type="match status" value="1"/>
</dbReference>
<evidence type="ECO:0000313" key="15">
    <source>
        <dbReference type="Proteomes" id="UP000196655"/>
    </source>
</evidence>
<comment type="catalytic activity">
    <reaction evidence="9 12">
        <text>lipid IVA (E. coli) + CMP-3-deoxy-beta-D-manno-octulosonate = alpha-Kdo-(2-&gt;6)-lipid IVA (E. coli) + CMP + H(+)</text>
        <dbReference type="Rhea" id="RHEA:28066"/>
        <dbReference type="ChEBI" id="CHEBI:15378"/>
        <dbReference type="ChEBI" id="CHEBI:58603"/>
        <dbReference type="ChEBI" id="CHEBI:60364"/>
        <dbReference type="ChEBI" id="CHEBI:60377"/>
        <dbReference type="ChEBI" id="CHEBI:85987"/>
        <dbReference type="EC" id="2.4.99.12"/>
    </reaction>
</comment>
<dbReference type="Proteomes" id="UP000196655">
    <property type="component" value="Unassembled WGS sequence"/>
</dbReference>
<keyword evidence="15" id="KW-1185">Reference proteome</keyword>
<dbReference type="OrthoDB" id="9789797at2"/>
<dbReference type="GO" id="GO:0009245">
    <property type="term" value="P:lipid A biosynthetic process"/>
    <property type="evidence" value="ECO:0007669"/>
    <property type="project" value="TreeGrafter"/>
</dbReference>
<dbReference type="SUPFAM" id="SSF53756">
    <property type="entry name" value="UDP-Glycosyltransferase/glycogen phosphorylase"/>
    <property type="match status" value="1"/>
</dbReference>
<name>A0A211Z2L1_9PROT</name>
<evidence type="ECO:0000259" key="13">
    <source>
        <dbReference type="Pfam" id="PF04413"/>
    </source>
</evidence>
<evidence type="ECO:0000313" key="14">
    <source>
        <dbReference type="EMBL" id="OWJ59486.1"/>
    </source>
</evidence>
<feature type="domain" description="3-deoxy-D-manno-octulosonic-acid transferase N-terminal" evidence="13">
    <location>
        <begin position="34"/>
        <end position="209"/>
    </location>
</feature>
<evidence type="ECO:0000256" key="6">
    <source>
        <dbReference type="ARBA" id="ARBA00019077"/>
    </source>
</evidence>
<feature type="site" description="Transition state stabilizer" evidence="11">
    <location>
        <position position="207"/>
    </location>
</feature>
<dbReference type="UniPathway" id="UPA00958"/>
<dbReference type="Gene3D" id="3.40.50.11720">
    <property type="entry name" value="3-Deoxy-D-manno-octulosonic-acid transferase, N-terminal domain"/>
    <property type="match status" value="1"/>
</dbReference>
<evidence type="ECO:0000256" key="12">
    <source>
        <dbReference type="RuleBase" id="RU365103"/>
    </source>
</evidence>
<sequence length="423" mass="46275">MIYALYRGLTDAAGPFVPLLLARRTAAGREDPARRGERLGHASIPRPAGPLIWVHAASVGEVLSVQVLVRRLLERDPRLTILVTTGTVTSARLIGERLPDRAMHQFAPLDRMAFVRRFLDHWKPDLAIWVESEIWPNMLTEMEKRGLPIALVNARMSERSFKRWRRLPRLIRKLLGIFRVILPWDERSARNFRALGARGVGQVGNLKFSSDPPDAELEELAAMRAAIGRRPVWLAASTHAGEEEQIIQAHKALAAKRPGLLTVLAPRHPDRGEEIAALAKAAGLRALRRSQTRRPAADTDILVADTIGEMGIWLRVCPIAFVGGSLVPFGGHNPIEAAQLGAALVYGPHMTNFPDITAQLGQARAAMPVADAAALTAAVGRLLDDPVERRRMARAAGAVAQRNRGVVSTVMATLEPLITPILA</sequence>
<keyword evidence="12" id="KW-1003">Cell membrane</keyword>
<evidence type="ECO:0000256" key="3">
    <source>
        <dbReference type="ARBA" id="ARBA00004713"/>
    </source>
</evidence>
<evidence type="ECO:0000256" key="9">
    <source>
        <dbReference type="ARBA" id="ARBA00049183"/>
    </source>
</evidence>
<dbReference type="EC" id="2.4.99.12" evidence="5 12"/>
<organism evidence="14 15">
    <name type="scientific">Inquilinus limosus</name>
    <dbReference type="NCBI Taxonomy" id="171674"/>
    <lineage>
        <taxon>Bacteria</taxon>
        <taxon>Pseudomonadati</taxon>
        <taxon>Pseudomonadota</taxon>
        <taxon>Alphaproteobacteria</taxon>
        <taxon>Rhodospirillales</taxon>
        <taxon>Rhodospirillaceae</taxon>
        <taxon>Inquilinus</taxon>
    </lineage>
</organism>
<dbReference type="RefSeq" id="WP_088156783.1">
    <property type="nucleotide sequence ID" value="NZ_NHON01000117.1"/>
</dbReference>
<dbReference type="PANTHER" id="PTHR42755">
    <property type="entry name" value="3-DEOXY-MANNO-OCTULOSONATE CYTIDYLYLTRANSFERASE"/>
    <property type="match status" value="1"/>
</dbReference>
<evidence type="ECO:0000256" key="7">
    <source>
        <dbReference type="ARBA" id="ARBA00022679"/>
    </source>
</evidence>
<evidence type="ECO:0000256" key="8">
    <source>
        <dbReference type="ARBA" id="ARBA00031445"/>
    </source>
</evidence>
<comment type="function">
    <text evidence="1 12">Involved in lipopolysaccharide (LPS) biosynthesis. Catalyzes the transfer of 3-deoxy-D-manno-octulosonate (Kdo) residue(s) from CMP-Kdo to lipid IV(A), the tetraacyldisaccharide-1,4'-bisphosphate precursor of lipid A.</text>
</comment>
<dbReference type="InterPro" id="IPR007507">
    <property type="entry name" value="Glycos_transf_N"/>
</dbReference>
<dbReference type="GO" id="GO:0009244">
    <property type="term" value="P:lipopolysaccharide core region biosynthetic process"/>
    <property type="evidence" value="ECO:0007669"/>
    <property type="project" value="UniProtKB-UniRule"/>
</dbReference>
<comment type="similarity">
    <text evidence="4">Belongs to the glycosyltransferase group 1 family. Glycosyltransferase 30 subfamily.</text>
</comment>
<accession>A0A211Z2L1</accession>
<evidence type="ECO:0000256" key="1">
    <source>
        <dbReference type="ARBA" id="ARBA00003394"/>
    </source>
</evidence>
<dbReference type="GO" id="GO:0005886">
    <property type="term" value="C:plasma membrane"/>
    <property type="evidence" value="ECO:0007669"/>
    <property type="project" value="UniProtKB-SubCell"/>
</dbReference>
<comment type="pathway">
    <text evidence="3 12">Bacterial outer membrane biogenesis; LPS core biosynthesis.</text>
</comment>
<gene>
    <name evidence="14" type="ORF">BWR60_32255</name>
</gene>
<comment type="caution">
    <text evidence="14">The sequence shown here is derived from an EMBL/GenBank/DDBJ whole genome shotgun (WGS) entry which is preliminary data.</text>
</comment>
<feature type="site" description="Transition state stabilizer" evidence="11">
    <location>
        <position position="131"/>
    </location>
</feature>
<dbReference type="PANTHER" id="PTHR42755:SF1">
    <property type="entry name" value="3-DEOXY-D-MANNO-OCTULOSONIC ACID TRANSFERASE, MITOCHONDRIAL-RELATED"/>
    <property type="match status" value="1"/>
</dbReference>
<dbReference type="AlphaFoldDB" id="A0A211Z2L1"/>